<protein>
    <submittedName>
        <fullName evidence="2">Uncharacterized protein</fullName>
    </submittedName>
</protein>
<name>A0A931NII5_9BURK</name>
<evidence type="ECO:0000313" key="3">
    <source>
        <dbReference type="Proteomes" id="UP000613266"/>
    </source>
</evidence>
<keyword evidence="1" id="KW-0732">Signal</keyword>
<sequence>MQRVLLILLLAGTAQAQADTLCSHEREALRAHAGRYAADDLLATLARTRRWDLAVQAPTGATELQITPQGEVLLSLRWHEAGRLEDEFGPGCLRFDGERVSLHMQHLGMPAHSRFTRVAGPKSALPAPYAERLLHGCYRSGQGARWCLRGERIEINGQAHAVRLLLDPMELPEGGSVLEVTGQTDFWLLRPQGQGWAVHRTGWASAPGHRPPDWRRPWQVLRPE</sequence>
<evidence type="ECO:0000256" key="1">
    <source>
        <dbReference type="SAM" id="SignalP"/>
    </source>
</evidence>
<gene>
    <name evidence="2" type="ORF">I7X39_18560</name>
</gene>
<dbReference type="EMBL" id="JAEDAK010000016">
    <property type="protein sequence ID" value="MBH9578898.1"/>
    <property type="molecule type" value="Genomic_DNA"/>
</dbReference>
<feature type="signal peptide" evidence="1">
    <location>
        <begin position="1"/>
        <end position="18"/>
    </location>
</feature>
<dbReference type="Proteomes" id="UP000613266">
    <property type="component" value="Unassembled WGS sequence"/>
</dbReference>
<comment type="caution">
    <text evidence="2">The sequence shown here is derived from an EMBL/GenBank/DDBJ whole genome shotgun (WGS) entry which is preliminary data.</text>
</comment>
<proteinExistence type="predicted"/>
<dbReference type="RefSeq" id="WP_198112668.1">
    <property type="nucleotide sequence ID" value="NZ_JAEDAK010000016.1"/>
</dbReference>
<evidence type="ECO:0000313" key="2">
    <source>
        <dbReference type="EMBL" id="MBH9578898.1"/>
    </source>
</evidence>
<accession>A0A931NII5</accession>
<feature type="chain" id="PRO_5037159009" evidence="1">
    <location>
        <begin position="19"/>
        <end position="224"/>
    </location>
</feature>
<reference evidence="2" key="1">
    <citation type="submission" date="2020-12" db="EMBL/GenBank/DDBJ databases">
        <title>The genome sequence of Inhella sp. 1Y17.</title>
        <authorList>
            <person name="Liu Y."/>
        </authorList>
    </citation>
    <scope>NUCLEOTIDE SEQUENCE</scope>
    <source>
        <strain evidence="2">1Y17</strain>
    </source>
</reference>
<organism evidence="2 3">
    <name type="scientific">Inhella proteolytica</name>
    <dbReference type="NCBI Taxonomy" id="2795029"/>
    <lineage>
        <taxon>Bacteria</taxon>
        <taxon>Pseudomonadati</taxon>
        <taxon>Pseudomonadota</taxon>
        <taxon>Betaproteobacteria</taxon>
        <taxon>Burkholderiales</taxon>
        <taxon>Sphaerotilaceae</taxon>
        <taxon>Inhella</taxon>
    </lineage>
</organism>
<keyword evidence="3" id="KW-1185">Reference proteome</keyword>
<dbReference type="AlphaFoldDB" id="A0A931NII5"/>